<dbReference type="InterPro" id="IPR036390">
    <property type="entry name" value="WH_DNA-bd_sf"/>
</dbReference>
<dbReference type="SMART" id="SM00347">
    <property type="entry name" value="HTH_MARR"/>
    <property type="match status" value="1"/>
</dbReference>
<dbReference type="InterPro" id="IPR039422">
    <property type="entry name" value="MarR/SlyA-like"/>
</dbReference>
<dbReference type="CDD" id="cd00090">
    <property type="entry name" value="HTH_ARSR"/>
    <property type="match status" value="1"/>
</dbReference>
<dbReference type="InterPro" id="IPR000835">
    <property type="entry name" value="HTH_MarR-typ"/>
</dbReference>
<accession>A0ABR6NFM2</accession>
<dbReference type="EMBL" id="JACHKA010000001">
    <property type="protein sequence ID" value="MBB5986087.1"/>
    <property type="molecule type" value="Genomic_DNA"/>
</dbReference>
<dbReference type="InterPro" id="IPR001845">
    <property type="entry name" value="HTH_ArsR_DNA-bd_dom"/>
</dbReference>
<feature type="domain" description="HTH marR-type" evidence="1">
    <location>
        <begin position="19"/>
        <end position="153"/>
    </location>
</feature>
<dbReference type="Gene3D" id="1.10.10.10">
    <property type="entry name" value="Winged helix-like DNA-binding domain superfamily/Winged helix DNA-binding domain"/>
    <property type="match status" value="1"/>
</dbReference>
<protein>
    <submittedName>
        <fullName evidence="2">DNA-binding MarR family transcriptional regulator</fullName>
    </submittedName>
</protein>
<dbReference type="InterPro" id="IPR011991">
    <property type="entry name" value="ArsR-like_HTH"/>
</dbReference>
<evidence type="ECO:0000259" key="1">
    <source>
        <dbReference type="PROSITE" id="PS50995"/>
    </source>
</evidence>
<dbReference type="SUPFAM" id="SSF46785">
    <property type="entry name" value="Winged helix' DNA-binding domain"/>
    <property type="match status" value="1"/>
</dbReference>
<dbReference type="PANTHER" id="PTHR33164:SF99">
    <property type="entry name" value="MARR FAMILY REGULATORY PROTEIN"/>
    <property type="match status" value="1"/>
</dbReference>
<keyword evidence="2" id="KW-0238">DNA-binding</keyword>
<proteinExistence type="predicted"/>
<organism evidence="2 3">
    <name type="scientific">Sphingobium lignivorans</name>
    <dbReference type="NCBI Taxonomy" id="2735886"/>
    <lineage>
        <taxon>Bacteria</taxon>
        <taxon>Pseudomonadati</taxon>
        <taxon>Pseudomonadota</taxon>
        <taxon>Alphaproteobacteria</taxon>
        <taxon>Sphingomonadales</taxon>
        <taxon>Sphingomonadaceae</taxon>
        <taxon>Sphingobium</taxon>
    </lineage>
</organism>
<dbReference type="InterPro" id="IPR036388">
    <property type="entry name" value="WH-like_DNA-bd_sf"/>
</dbReference>
<dbReference type="Proteomes" id="UP001138540">
    <property type="component" value="Unassembled WGS sequence"/>
</dbReference>
<keyword evidence="3" id="KW-1185">Reference proteome</keyword>
<dbReference type="PROSITE" id="PS50995">
    <property type="entry name" value="HTH_MARR_2"/>
    <property type="match status" value="1"/>
</dbReference>
<evidence type="ECO:0000313" key="3">
    <source>
        <dbReference type="Proteomes" id="UP001138540"/>
    </source>
</evidence>
<evidence type="ECO:0000313" key="2">
    <source>
        <dbReference type="EMBL" id="MBB5986087.1"/>
    </source>
</evidence>
<name>A0ABR6NFM2_9SPHN</name>
<dbReference type="SMART" id="SM00418">
    <property type="entry name" value="HTH_ARSR"/>
    <property type="match status" value="1"/>
</dbReference>
<comment type="caution">
    <text evidence="2">The sequence shown here is derived from an EMBL/GenBank/DDBJ whole genome shotgun (WGS) entry which is preliminary data.</text>
</comment>
<dbReference type="RefSeq" id="WP_184153263.1">
    <property type="nucleotide sequence ID" value="NZ_JACHKA010000001.1"/>
</dbReference>
<dbReference type="GO" id="GO:0003677">
    <property type="term" value="F:DNA binding"/>
    <property type="evidence" value="ECO:0007669"/>
    <property type="project" value="UniProtKB-KW"/>
</dbReference>
<reference evidence="2 3" key="1">
    <citation type="submission" date="2020-08" db="EMBL/GenBank/DDBJ databases">
        <title>Exploring microbial biodiversity for novel pathways involved in the catabolism of aromatic compounds derived from lignin.</title>
        <authorList>
            <person name="Elkins J."/>
        </authorList>
    </citation>
    <scope>NUCLEOTIDE SEQUENCE [LARGE SCALE GENOMIC DNA]</scope>
    <source>
        <strain evidence="2 3">B1D3A</strain>
    </source>
</reference>
<dbReference type="PANTHER" id="PTHR33164">
    <property type="entry name" value="TRANSCRIPTIONAL REGULATOR, MARR FAMILY"/>
    <property type="match status" value="1"/>
</dbReference>
<dbReference type="Pfam" id="PF12802">
    <property type="entry name" value="MarR_2"/>
    <property type="match status" value="1"/>
</dbReference>
<sequence>MENLETGDNAGDLIAEFGHLCLGSRLKRLGERLQSGVASQLVARGLAVQPGQLPLLWALREEGPLPVGALSARLGISQPGVSRIVAALQKDGLVIVTGVRRDKRQRRVAISPAGDALMADLSASLFPAVRDAVSALCDAAGPDFLNQIARMEEALAVRSLDTRIAAAGAGGETRHG</sequence>
<gene>
    <name evidence="2" type="ORF">HNP60_002061</name>
</gene>